<reference evidence="1 2" key="1">
    <citation type="submission" date="2014-07" db="EMBL/GenBank/DDBJ databases">
        <title>Draft genome sequence of Thalassospira tepidiphila 1-1B.</title>
        <authorList>
            <person name="Lai Q."/>
            <person name="Shao Z."/>
        </authorList>
    </citation>
    <scope>NUCLEOTIDE SEQUENCE [LARGE SCALE GENOMIC DNA]</scope>
    <source>
        <strain evidence="1 2">MCCC 1A03514</strain>
    </source>
</reference>
<gene>
    <name evidence="1" type="ORF">TH4_19325</name>
</gene>
<dbReference type="Proteomes" id="UP000094009">
    <property type="component" value="Unassembled WGS sequence"/>
</dbReference>
<evidence type="ECO:0000313" key="1">
    <source>
        <dbReference type="EMBL" id="OAZ07956.1"/>
    </source>
</evidence>
<evidence type="ECO:0000313" key="2">
    <source>
        <dbReference type="Proteomes" id="UP000094009"/>
    </source>
</evidence>
<evidence type="ECO:0008006" key="3">
    <source>
        <dbReference type="Google" id="ProtNLM"/>
    </source>
</evidence>
<dbReference type="Gene3D" id="3.40.190.10">
    <property type="entry name" value="Periplasmic binding protein-like II"/>
    <property type="match status" value="2"/>
</dbReference>
<name>A0A853KUS8_9PROT</name>
<dbReference type="SUPFAM" id="SSF53850">
    <property type="entry name" value="Periplasmic binding protein-like II"/>
    <property type="match status" value="1"/>
</dbReference>
<dbReference type="RefSeq" id="WP_157097806.1">
    <property type="nucleotide sequence ID" value="NZ_JPVZ01000012.1"/>
</dbReference>
<comment type="caution">
    <text evidence="1">The sequence shown here is derived from an EMBL/GenBank/DDBJ whole genome shotgun (WGS) entry which is preliminary data.</text>
</comment>
<organism evidence="1 2">
    <name type="scientific">Thalassospira tepidiphila MCCC 1A03514</name>
    <dbReference type="NCBI Taxonomy" id="1177930"/>
    <lineage>
        <taxon>Bacteria</taxon>
        <taxon>Pseudomonadati</taxon>
        <taxon>Pseudomonadota</taxon>
        <taxon>Alphaproteobacteria</taxon>
        <taxon>Rhodospirillales</taxon>
        <taxon>Thalassospiraceae</taxon>
        <taxon>Thalassospira</taxon>
    </lineage>
</organism>
<dbReference type="AlphaFoldDB" id="A0A853KUS8"/>
<dbReference type="EMBL" id="JPVZ01000012">
    <property type="protein sequence ID" value="OAZ07956.1"/>
    <property type="molecule type" value="Genomic_DNA"/>
</dbReference>
<protein>
    <recommendedName>
        <fullName evidence="3">Solute-binding protein family 3/N-terminal domain-containing protein</fullName>
    </recommendedName>
</protein>
<accession>A0A853KUS8</accession>
<proteinExistence type="predicted"/>
<sequence length="197" mass="21223">MDQQKIELYRKAMADVGLCVHPEAMPQTRAVAALNSGQLEGVFASREDLPELVTVPLISGDVLLGRLAGYLVVRDGPVNGIADLTTEVLGVPLGATWCTKLVEQYANVIRVPRGTAMLKEMLAEGRIDAMLADAYSLGLAGGVPEGYKAVEVDHFDVHSWLKAEFADIKPQFDRATRAFLAKLGITISCCDKADPPN</sequence>